<dbReference type="STRING" id="235985.SAMN05414137_12131"/>
<dbReference type="Proteomes" id="UP000183015">
    <property type="component" value="Unassembled WGS sequence"/>
</dbReference>
<name>A0A1H7WP18_STRJI</name>
<reference evidence="2" key="1">
    <citation type="submission" date="2016-10" db="EMBL/GenBank/DDBJ databases">
        <authorList>
            <person name="Varghese N."/>
        </authorList>
    </citation>
    <scope>NUCLEOTIDE SEQUENCE [LARGE SCALE GENOMIC DNA]</scope>
    <source>
        <strain evidence="2">DSM 45096 / BCRC 16803 / CGMCC 4.1857 / CIP 109030 / JCM 12277 / KCTC 19219 / NBRC 100920 / 33214</strain>
    </source>
</reference>
<evidence type="ECO:0000313" key="1">
    <source>
        <dbReference type="EMBL" id="SEM23316.1"/>
    </source>
</evidence>
<keyword evidence="2" id="KW-1185">Reference proteome</keyword>
<dbReference type="OrthoDB" id="6064656at2"/>
<sequence length="245" mass="26915">MGYDLRITRAAWQTRSAEYPISAREWQAVVDAGLPESLADTEFICHAGQVRTGAYTVDSGALAEVARRLGARLLGDDEEEYFCDGSFAHSDPGLRPDLLVRPLDVEEVAPAWESLLSWEDCEDQHPVSGQAWRAFTRIAEREVAAPGAQRLTVRVGAATLVLARWFETPGGAPVEVACTLHYDQPLGKFADSHEVGHPPGPWLDRIAARPEWVALHGMLPTAFTLAGEPVHSSRMLRARHCPTNE</sequence>
<gene>
    <name evidence="1" type="ORF">SAMN05414137_12131</name>
</gene>
<organism evidence="1 2">
    <name type="scientific">Streptacidiphilus jiangxiensis</name>
    <dbReference type="NCBI Taxonomy" id="235985"/>
    <lineage>
        <taxon>Bacteria</taxon>
        <taxon>Bacillati</taxon>
        <taxon>Actinomycetota</taxon>
        <taxon>Actinomycetes</taxon>
        <taxon>Kitasatosporales</taxon>
        <taxon>Streptomycetaceae</taxon>
        <taxon>Streptacidiphilus</taxon>
    </lineage>
</organism>
<evidence type="ECO:0000313" key="2">
    <source>
        <dbReference type="Proteomes" id="UP000183015"/>
    </source>
</evidence>
<accession>A0A1H7WP18</accession>
<dbReference type="EMBL" id="FOAZ01000021">
    <property type="protein sequence ID" value="SEM23316.1"/>
    <property type="molecule type" value="Genomic_DNA"/>
</dbReference>
<proteinExistence type="predicted"/>
<dbReference type="AlphaFoldDB" id="A0A1H7WP18"/>
<dbReference type="RefSeq" id="WP_143094640.1">
    <property type="nucleotide sequence ID" value="NZ_BBPN01000020.1"/>
</dbReference>
<protein>
    <submittedName>
        <fullName evidence="1">Uncharacterized protein</fullName>
    </submittedName>
</protein>